<name>A0AAV5SDP8_9BILA</name>
<feature type="compositionally biased region" description="Basic and acidic residues" evidence="1">
    <location>
        <begin position="99"/>
        <end position="113"/>
    </location>
</feature>
<evidence type="ECO:0000313" key="3">
    <source>
        <dbReference type="Proteomes" id="UP001432027"/>
    </source>
</evidence>
<organism evidence="2 3">
    <name type="scientific">Pristionchus entomophagus</name>
    <dbReference type="NCBI Taxonomy" id="358040"/>
    <lineage>
        <taxon>Eukaryota</taxon>
        <taxon>Metazoa</taxon>
        <taxon>Ecdysozoa</taxon>
        <taxon>Nematoda</taxon>
        <taxon>Chromadorea</taxon>
        <taxon>Rhabditida</taxon>
        <taxon>Rhabditina</taxon>
        <taxon>Diplogasteromorpha</taxon>
        <taxon>Diplogasteroidea</taxon>
        <taxon>Neodiplogasteridae</taxon>
        <taxon>Pristionchus</taxon>
    </lineage>
</organism>
<sequence length="648" mass="72030">RTSALQCPPVKRIMADDPVRGHHTRCVRALVAARNEASAVSGSTGVLLRRTMTDFDGLVRRLNEEADKQTEEQLQQILKSIDSFHQAINSMHASLAARTHREERGGEAEELDHPPVLSPVKVTEGDEDEEEGVKGEGEGEEQRGGPNQETMEEEGEKRSRDDSAMLEQPIEEHREEEGQRSRDDSAMLEESMRDDSGIADEWSPEKEREEETSGMVEDSLRIFSASEEPSTSKKAPASDSLTGTDYRYHRTCFVCGDSTASYVYSPKDPLRAGPFFDELELTADQRAVAQNFYVEKGARVIVCRSHVYEDDEEWMSKEESATDRYTSKLREHEEKLRSMGITESGRDVAKMPMAEFEALLASQQLSAEACVAAKDVRVKLKERYYHKRAYYAKKKIPGEVTAGSPVTDALTQNTSALKPSTVQQGMAKTKRGRGAARSDYTQLLTSLGVQCTFREIGKMPLNDFNAMLQEKGVTGEQNALMRMMRGRAKSALYNERLRDQKAKTGAPRAKASSAESMVADPSIDDDTSSTHTAIDTVLRSIDTISSAPILSQQPVPLFSFPIAHTKTVELISVKPPGVRMKAQMEMKEVKKVNKEETTNDAKTPPPFVCPISEADRLSDAEIRKALGLPPVVHLKEAKEEEPDVIELD</sequence>
<dbReference type="AlphaFoldDB" id="A0AAV5SDP8"/>
<feature type="compositionally biased region" description="Basic and acidic residues" evidence="1">
    <location>
        <begin position="170"/>
        <end position="196"/>
    </location>
</feature>
<evidence type="ECO:0000256" key="1">
    <source>
        <dbReference type="SAM" id="MobiDB-lite"/>
    </source>
</evidence>
<proteinExistence type="predicted"/>
<dbReference type="Proteomes" id="UP001432027">
    <property type="component" value="Unassembled WGS sequence"/>
</dbReference>
<accession>A0AAV5SDP8</accession>
<feature type="non-terminal residue" evidence="2">
    <location>
        <position position="1"/>
    </location>
</feature>
<feature type="compositionally biased region" description="Basic and acidic residues" evidence="1">
    <location>
        <begin position="132"/>
        <end position="143"/>
    </location>
</feature>
<keyword evidence="3" id="KW-1185">Reference proteome</keyword>
<gene>
    <name evidence="2" type="ORF">PENTCL1PPCAC_460</name>
</gene>
<protein>
    <submittedName>
        <fullName evidence="2">Uncharacterized protein</fullName>
    </submittedName>
</protein>
<comment type="caution">
    <text evidence="2">The sequence shown here is derived from an EMBL/GenBank/DDBJ whole genome shotgun (WGS) entry which is preliminary data.</text>
</comment>
<feature type="region of interest" description="Disordered" evidence="1">
    <location>
        <begin position="500"/>
        <end position="528"/>
    </location>
</feature>
<dbReference type="EMBL" id="BTSX01000001">
    <property type="protein sequence ID" value="GMS78285.1"/>
    <property type="molecule type" value="Genomic_DNA"/>
</dbReference>
<feature type="region of interest" description="Disordered" evidence="1">
    <location>
        <begin position="96"/>
        <end position="217"/>
    </location>
</feature>
<reference evidence="2" key="1">
    <citation type="submission" date="2023-10" db="EMBL/GenBank/DDBJ databases">
        <title>Genome assembly of Pristionchus species.</title>
        <authorList>
            <person name="Yoshida K."/>
            <person name="Sommer R.J."/>
        </authorList>
    </citation>
    <scope>NUCLEOTIDE SEQUENCE</scope>
    <source>
        <strain evidence="2">RS0144</strain>
    </source>
</reference>
<evidence type="ECO:0000313" key="2">
    <source>
        <dbReference type="EMBL" id="GMS78285.1"/>
    </source>
</evidence>
<feature type="region of interest" description="Disordered" evidence="1">
    <location>
        <begin position="591"/>
        <end position="611"/>
    </location>
</feature>
<dbReference type="Gene3D" id="1.10.880.10">
    <property type="entry name" value="Transcription factor, Skn-1-like, DNA-binding domain"/>
    <property type="match status" value="2"/>
</dbReference>